<keyword evidence="4" id="KW-1185">Reference proteome</keyword>
<keyword evidence="1" id="KW-0472">Membrane</keyword>
<dbReference type="InterPro" id="IPR052039">
    <property type="entry name" value="Caspase-related_regulators"/>
</dbReference>
<sequence length="712" mass="81383">MAKVALLIGVSEYEPGLNALPAAVQDVEAMHRVLHNSEMGGFADKDITVLKNPQPQQVRNAIYNLFSNRKRDDLVLFYFSGHGIKDEKGKLYLSTRATRKQNGKLVKPSSIPASVLHESINDSRSQRQVIILDCCYSGAIATGMTAKDDGSIDLQEHLGGRGRAILTSSSSTQYSFEQEGSELSIYTRYLVEGINTGAADTDGDGQISIDELHEYASEKVRETSPAMTPKFYPMEEGYKILLAKSHQDDPKLQYRKEVELRAKGNRGAFSVSGLRILELKRNELKLSQEEANIIQNEVLKPYREYEHKCYQYEQNLIEQAEKQFPFNRIIEKDIKDLQRYLGLRNEDVADIEERVLASKQELINKQLNKQQPEKVTQKLEVQNQVIIEVDKESVKNQTALQVKEPEIEVPASETVDKNLITRIFKSKRNVITGIIVVTVFGVLGFGILSPRNYFVSNINSDGTNENEKINQNPQVKSVSYNIETILDKVPEIKHASRLRKLKRRIDQKINQNWQNRQSINQDLSYRVITAGDGAILSYLPLNESAQKYINQTPINKILYQSNNQTKITNEPVAQFRVNFLKSGIVKVNPWIGYIYKNPDLLGTQITDDNQIQKLEKKLQDNILKNSEDTDIYTRNLKYRIAVTEDGIIADYEPLNNHAFDNFRKTPLPKIFSQIPKSEIVNSINEKPLAHYQIRFFRNSSNRRLKIEPWQGY</sequence>
<organism evidence="3 4">
    <name type="scientific">Calothrix parasitica NIES-267</name>
    <dbReference type="NCBI Taxonomy" id="1973488"/>
    <lineage>
        <taxon>Bacteria</taxon>
        <taxon>Bacillati</taxon>
        <taxon>Cyanobacteriota</taxon>
        <taxon>Cyanophyceae</taxon>
        <taxon>Nostocales</taxon>
        <taxon>Calotrichaceae</taxon>
        <taxon>Calothrix</taxon>
    </lineage>
</organism>
<evidence type="ECO:0000313" key="3">
    <source>
        <dbReference type="EMBL" id="BAY82870.1"/>
    </source>
</evidence>
<dbReference type="InterPro" id="IPR011600">
    <property type="entry name" value="Pept_C14_caspase"/>
</dbReference>
<keyword evidence="1" id="KW-1133">Transmembrane helix</keyword>
<evidence type="ECO:0000313" key="4">
    <source>
        <dbReference type="Proteomes" id="UP000218418"/>
    </source>
</evidence>
<dbReference type="InterPro" id="IPR002048">
    <property type="entry name" value="EF_hand_dom"/>
</dbReference>
<keyword evidence="1" id="KW-0812">Transmembrane</keyword>
<dbReference type="Gene3D" id="3.40.50.1460">
    <property type="match status" value="1"/>
</dbReference>
<dbReference type="GO" id="GO:0005509">
    <property type="term" value="F:calcium ion binding"/>
    <property type="evidence" value="ECO:0007669"/>
    <property type="project" value="InterPro"/>
</dbReference>
<accession>A0A1Z4LNQ6</accession>
<dbReference type="InterPro" id="IPR018247">
    <property type="entry name" value="EF_Hand_1_Ca_BS"/>
</dbReference>
<reference evidence="3 4" key="1">
    <citation type="submission" date="2017-06" db="EMBL/GenBank/DDBJ databases">
        <title>Genome sequencing of cyanobaciteial culture collection at National Institute for Environmental Studies (NIES).</title>
        <authorList>
            <person name="Hirose Y."/>
            <person name="Shimura Y."/>
            <person name="Fujisawa T."/>
            <person name="Nakamura Y."/>
            <person name="Kawachi M."/>
        </authorList>
    </citation>
    <scope>NUCLEOTIDE SEQUENCE [LARGE SCALE GENOMIC DNA]</scope>
    <source>
        <strain evidence="3 4">NIES-267</strain>
    </source>
</reference>
<dbReference type="GO" id="GO:0006508">
    <property type="term" value="P:proteolysis"/>
    <property type="evidence" value="ECO:0007669"/>
    <property type="project" value="InterPro"/>
</dbReference>
<dbReference type="OrthoDB" id="473693at2"/>
<dbReference type="InterPro" id="IPR029030">
    <property type="entry name" value="Caspase-like_dom_sf"/>
</dbReference>
<dbReference type="PROSITE" id="PS00018">
    <property type="entry name" value="EF_HAND_1"/>
    <property type="match status" value="1"/>
</dbReference>
<evidence type="ECO:0000259" key="2">
    <source>
        <dbReference type="PROSITE" id="PS50222"/>
    </source>
</evidence>
<dbReference type="AlphaFoldDB" id="A0A1Z4LNQ6"/>
<dbReference type="Proteomes" id="UP000218418">
    <property type="component" value="Chromosome"/>
</dbReference>
<name>A0A1Z4LNQ6_9CYAN</name>
<proteinExistence type="predicted"/>
<dbReference type="EMBL" id="AP018227">
    <property type="protein sequence ID" value="BAY82870.1"/>
    <property type="molecule type" value="Genomic_DNA"/>
</dbReference>
<dbReference type="Pfam" id="PF00656">
    <property type="entry name" value="Peptidase_C14"/>
    <property type="match status" value="1"/>
</dbReference>
<evidence type="ECO:0000256" key="1">
    <source>
        <dbReference type="SAM" id="Phobius"/>
    </source>
</evidence>
<dbReference type="PANTHER" id="PTHR22576">
    <property type="entry name" value="MUCOSA ASSOCIATED LYMPHOID TISSUE LYMPHOMA TRANSLOCATION PROTEIN 1/PARACASPASE"/>
    <property type="match status" value="1"/>
</dbReference>
<dbReference type="PANTHER" id="PTHR22576:SF37">
    <property type="entry name" value="MUCOSA-ASSOCIATED LYMPHOID TISSUE LYMPHOMA TRANSLOCATION PROTEIN 1"/>
    <property type="match status" value="1"/>
</dbReference>
<dbReference type="PROSITE" id="PS50222">
    <property type="entry name" value="EF_HAND_2"/>
    <property type="match status" value="1"/>
</dbReference>
<dbReference type="GO" id="GO:0004197">
    <property type="term" value="F:cysteine-type endopeptidase activity"/>
    <property type="evidence" value="ECO:0007669"/>
    <property type="project" value="InterPro"/>
</dbReference>
<feature type="domain" description="EF-hand" evidence="2">
    <location>
        <begin position="200"/>
        <end position="222"/>
    </location>
</feature>
<dbReference type="SUPFAM" id="SSF52129">
    <property type="entry name" value="Caspase-like"/>
    <property type="match status" value="1"/>
</dbReference>
<feature type="transmembrane region" description="Helical" evidence="1">
    <location>
        <begin position="430"/>
        <end position="448"/>
    </location>
</feature>
<protein>
    <recommendedName>
        <fullName evidence="2">EF-hand domain-containing protein</fullName>
    </recommendedName>
</protein>
<gene>
    <name evidence="3" type="ORF">NIES267_23550</name>
</gene>
<dbReference type="NCBIfam" id="NF047832">
    <property type="entry name" value="caspase_w_EACC1"/>
    <property type="match status" value="1"/>
</dbReference>